<dbReference type="AlphaFoldDB" id="A0A6M0V5R1"/>
<keyword evidence="1" id="KW-0472">Membrane</keyword>
<proteinExistence type="predicted"/>
<reference evidence="2 3" key="1">
    <citation type="submission" date="2019-04" db="EMBL/GenBank/DDBJ databases">
        <title>Genome sequencing of Clostridium botulinum Groups I-IV and Clostridium butyricum.</title>
        <authorList>
            <person name="Brunt J."/>
            <person name="Van Vliet A.H.M."/>
            <person name="Stringer S.C."/>
            <person name="Carter A.T."/>
            <person name="Peck M.W."/>
        </authorList>
    </citation>
    <scope>NUCLEOTIDE SEQUENCE [LARGE SCALE GENOMIC DNA]</scope>
    <source>
        <strain evidence="2 3">1605</strain>
    </source>
</reference>
<sequence>MKEFIICALEILEYIKIIDKILGIGLIIIIILIILNSDARRSLVSVFSAAFNLFRTIILNNQYIGAVFFIILLGSGIMVCLFTKSIVTAILFLVMPFKVMYKEIDNAKKDNEPPIIIAFLKMFWKFYKSFLGYSITYYLLILKLPTEFKKIIIYGYQTFINRLLNGEWNVIIILMLLSLSISLLISIFITDAKRFSIIEQDIIAINRKSKYNKLSKAQIERVIVETKYFEKVRIKAEVLKVIANLNKYEPNDLKKFLKSSMLIYSFLKVKESNKKQFLNFLDKLLYCCDEYNIYREVVNIIKSSSRDDVIRLMNNIDKLWSNICCKEKQVCLEFILKEIEKNKKHAPVIF</sequence>
<evidence type="ECO:0000313" key="3">
    <source>
        <dbReference type="Proteomes" id="UP000476820"/>
    </source>
</evidence>
<protein>
    <submittedName>
        <fullName evidence="2">Uncharacterized protein</fullName>
    </submittedName>
</protein>
<keyword evidence="1" id="KW-0812">Transmembrane</keyword>
<evidence type="ECO:0000256" key="1">
    <source>
        <dbReference type="SAM" id="Phobius"/>
    </source>
</evidence>
<name>A0A6M0V5R1_CLOBO</name>
<feature type="transmembrane region" description="Helical" evidence="1">
    <location>
        <begin position="17"/>
        <end position="35"/>
    </location>
</feature>
<gene>
    <name evidence="2" type="ORF">FC774_09305</name>
</gene>
<accession>A0A6M0V5R1</accession>
<organism evidence="2 3">
    <name type="scientific">Clostridium botulinum</name>
    <dbReference type="NCBI Taxonomy" id="1491"/>
    <lineage>
        <taxon>Bacteria</taxon>
        <taxon>Bacillati</taxon>
        <taxon>Bacillota</taxon>
        <taxon>Clostridia</taxon>
        <taxon>Eubacteriales</taxon>
        <taxon>Clostridiaceae</taxon>
        <taxon>Clostridium</taxon>
    </lineage>
</organism>
<dbReference type="EMBL" id="SWOV01000021">
    <property type="protein sequence ID" value="NFF88062.1"/>
    <property type="molecule type" value="Genomic_DNA"/>
</dbReference>
<dbReference type="Proteomes" id="UP000476820">
    <property type="component" value="Unassembled WGS sequence"/>
</dbReference>
<feature type="transmembrane region" description="Helical" evidence="1">
    <location>
        <begin position="115"/>
        <end position="140"/>
    </location>
</feature>
<feature type="transmembrane region" description="Helical" evidence="1">
    <location>
        <begin position="168"/>
        <end position="189"/>
    </location>
</feature>
<comment type="caution">
    <text evidence="2">The sequence shown here is derived from an EMBL/GenBank/DDBJ whole genome shotgun (WGS) entry which is preliminary data.</text>
</comment>
<evidence type="ECO:0000313" key="2">
    <source>
        <dbReference type="EMBL" id="NFF88062.1"/>
    </source>
</evidence>
<feature type="transmembrane region" description="Helical" evidence="1">
    <location>
        <begin position="64"/>
        <end position="94"/>
    </location>
</feature>
<keyword evidence="1" id="KW-1133">Transmembrane helix</keyword>